<evidence type="ECO:0000313" key="5">
    <source>
        <dbReference type="Proteomes" id="UP001155604"/>
    </source>
</evidence>
<dbReference type="InterPro" id="IPR006860">
    <property type="entry name" value="FecR"/>
</dbReference>
<accession>A0A9X3ATI8</accession>
<keyword evidence="5" id="KW-1185">Reference proteome</keyword>
<evidence type="ECO:0000313" key="4">
    <source>
        <dbReference type="EMBL" id="MCT7945211.1"/>
    </source>
</evidence>
<dbReference type="Gene3D" id="2.60.120.1440">
    <property type="match status" value="1"/>
</dbReference>
<dbReference type="Pfam" id="PF16220">
    <property type="entry name" value="DUF4880"/>
    <property type="match status" value="1"/>
</dbReference>
<dbReference type="RefSeq" id="WP_259582091.1">
    <property type="nucleotide sequence ID" value="NZ_JAMTCC010000010.1"/>
</dbReference>
<dbReference type="InterPro" id="IPR012373">
    <property type="entry name" value="Ferrdict_sens_TM"/>
</dbReference>
<dbReference type="EMBL" id="JAMTCC010000010">
    <property type="protein sequence ID" value="MCT7945211.1"/>
    <property type="molecule type" value="Genomic_DNA"/>
</dbReference>
<evidence type="ECO:0000259" key="3">
    <source>
        <dbReference type="Pfam" id="PF16220"/>
    </source>
</evidence>
<gene>
    <name evidence="4" type="ORF">NE536_07480</name>
</gene>
<dbReference type="GO" id="GO:0016989">
    <property type="term" value="F:sigma factor antagonist activity"/>
    <property type="evidence" value="ECO:0007669"/>
    <property type="project" value="TreeGrafter"/>
</dbReference>
<organism evidence="4 5">
    <name type="scientific">Shewanella septentrionalis</name>
    <dbReference type="NCBI Taxonomy" id="2952223"/>
    <lineage>
        <taxon>Bacteria</taxon>
        <taxon>Pseudomonadati</taxon>
        <taxon>Pseudomonadota</taxon>
        <taxon>Gammaproteobacteria</taxon>
        <taxon>Alteromonadales</taxon>
        <taxon>Shewanellaceae</taxon>
        <taxon>Shewanella</taxon>
    </lineage>
</organism>
<feature type="domain" description="FecR protein" evidence="2">
    <location>
        <begin position="122"/>
        <end position="215"/>
    </location>
</feature>
<evidence type="ECO:0000256" key="1">
    <source>
        <dbReference type="SAM" id="Phobius"/>
    </source>
</evidence>
<keyword evidence="1" id="KW-0812">Transmembrane</keyword>
<feature type="domain" description="FecR N-terminal" evidence="3">
    <location>
        <begin position="21"/>
        <end position="62"/>
    </location>
</feature>
<keyword evidence="1" id="KW-1133">Transmembrane helix</keyword>
<sequence length="329" mass="36361">MPANQSGAENIGQENNCDAIEAAAGWMARLLADDATEQDSINCQQWRDQSSLHEQAWQRMCQITGKFASLPKGTGIQVLEKVSQSVVSRRRFLNVLALAGIGVTATWLGASQTRLGRSLQAQYRTGADETRTFTLEDGTRLTLNIDTAVDVDFSAEKRQIQLHQGEILIKTGHESPRRQFLVTTHFGQLIALGTEFCIRQYEHYARVAVIDGAVEAYAASGVKPQRVDAGQQTRFDKTMIAPPEPLQNAAISWRHGKLVAEGMRVADFIEEIGRYRPGFTLYDSAVANLTISGVFSLQDTDLALQSLASSLSVELQYRTAYWVKVIPAR</sequence>
<reference evidence="4" key="1">
    <citation type="journal article" date="2023" name="Int. J. Syst. Evol. Microbiol.">
        <title>&lt;i&gt;Shewanella septentrionalis&lt;/i&gt; sp. nov. and &lt;i&gt;Shewanella holmiensis&lt;/i&gt; sp. nov., isolated from Baltic Sea water and sediments.</title>
        <authorList>
            <person name="Martin-Rodriguez A.J."/>
            <person name="Thorell K."/>
            <person name="Joffre E."/>
            <person name="Jensie-Markopoulos S."/>
            <person name="Moore E.R.B."/>
            <person name="Sjoling A."/>
        </authorList>
    </citation>
    <scope>NUCLEOTIDE SEQUENCE</scope>
    <source>
        <strain evidence="4">SP1W3</strain>
    </source>
</reference>
<dbReference type="AlphaFoldDB" id="A0A9X3ATI8"/>
<dbReference type="PANTHER" id="PTHR30273">
    <property type="entry name" value="PERIPLASMIC SIGNAL SENSOR AND SIGMA FACTOR ACTIVATOR FECR-RELATED"/>
    <property type="match status" value="1"/>
</dbReference>
<dbReference type="Proteomes" id="UP001155604">
    <property type="component" value="Unassembled WGS sequence"/>
</dbReference>
<name>A0A9X3ATI8_9GAMM</name>
<feature type="transmembrane region" description="Helical" evidence="1">
    <location>
        <begin position="92"/>
        <end position="110"/>
    </location>
</feature>
<dbReference type="PANTHER" id="PTHR30273:SF2">
    <property type="entry name" value="PROTEIN FECR"/>
    <property type="match status" value="1"/>
</dbReference>
<protein>
    <submittedName>
        <fullName evidence="4">FecR domain-containing protein</fullName>
    </submittedName>
</protein>
<comment type="caution">
    <text evidence="4">The sequence shown here is derived from an EMBL/GenBank/DDBJ whole genome shotgun (WGS) entry which is preliminary data.</text>
</comment>
<evidence type="ECO:0000259" key="2">
    <source>
        <dbReference type="Pfam" id="PF04773"/>
    </source>
</evidence>
<dbReference type="InterPro" id="IPR032623">
    <property type="entry name" value="FecR_N"/>
</dbReference>
<proteinExistence type="predicted"/>
<dbReference type="Pfam" id="PF04773">
    <property type="entry name" value="FecR"/>
    <property type="match status" value="1"/>
</dbReference>
<dbReference type="PIRSF" id="PIRSF018266">
    <property type="entry name" value="FecR"/>
    <property type="match status" value="1"/>
</dbReference>
<keyword evidence="1" id="KW-0472">Membrane</keyword>